<name>A0A1C4WZG5_9ACTN</name>
<organism evidence="6 7">
    <name type="scientific">Micromonospora mirobrigensis</name>
    <dbReference type="NCBI Taxonomy" id="262898"/>
    <lineage>
        <taxon>Bacteria</taxon>
        <taxon>Bacillati</taxon>
        <taxon>Actinomycetota</taxon>
        <taxon>Actinomycetes</taxon>
        <taxon>Micromonosporales</taxon>
        <taxon>Micromonosporaceae</taxon>
        <taxon>Micromonospora</taxon>
    </lineage>
</organism>
<keyword evidence="3 6" id="KW-0238">DNA-binding</keyword>
<dbReference type="InterPro" id="IPR036390">
    <property type="entry name" value="WH_DNA-bd_sf"/>
</dbReference>
<feature type="domain" description="HTH lysR-type" evidence="5">
    <location>
        <begin position="1"/>
        <end position="60"/>
    </location>
</feature>
<protein>
    <submittedName>
        <fullName evidence="6">DNA-binding transcriptional regulator, LysR family</fullName>
    </submittedName>
</protein>
<evidence type="ECO:0000259" key="5">
    <source>
        <dbReference type="PROSITE" id="PS50931"/>
    </source>
</evidence>
<dbReference type="InterPro" id="IPR000847">
    <property type="entry name" value="LysR_HTH_N"/>
</dbReference>
<evidence type="ECO:0000256" key="4">
    <source>
        <dbReference type="ARBA" id="ARBA00023163"/>
    </source>
</evidence>
<dbReference type="PROSITE" id="PS50931">
    <property type="entry name" value="HTH_LYSR"/>
    <property type="match status" value="1"/>
</dbReference>
<dbReference type="InterPro" id="IPR036388">
    <property type="entry name" value="WH-like_DNA-bd_sf"/>
</dbReference>
<dbReference type="PRINTS" id="PR00039">
    <property type="entry name" value="HTHLYSR"/>
</dbReference>
<keyword evidence="4" id="KW-0804">Transcription</keyword>
<keyword evidence="2" id="KW-0805">Transcription regulation</keyword>
<dbReference type="Gene3D" id="1.10.10.10">
    <property type="entry name" value="Winged helix-like DNA-binding domain superfamily/Winged helix DNA-binding domain"/>
    <property type="match status" value="1"/>
</dbReference>
<dbReference type="Gene3D" id="3.40.190.10">
    <property type="entry name" value="Periplasmic binding protein-like II"/>
    <property type="match status" value="2"/>
</dbReference>
<dbReference type="OrthoDB" id="3176554at2"/>
<dbReference type="SUPFAM" id="SSF46785">
    <property type="entry name" value="Winged helix' DNA-binding domain"/>
    <property type="match status" value="1"/>
</dbReference>
<dbReference type="GO" id="GO:0003677">
    <property type="term" value="F:DNA binding"/>
    <property type="evidence" value="ECO:0007669"/>
    <property type="project" value="UniProtKB-KW"/>
</dbReference>
<dbReference type="InterPro" id="IPR005119">
    <property type="entry name" value="LysR_subst-bd"/>
</dbReference>
<accession>A0A1C4WZG5</accession>
<dbReference type="RefSeq" id="WP_091606410.1">
    <property type="nucleotide sequence ID" value="NZ_FMCX01000002.1"/>
</dbReference>
<sequence>MELEVRHLRNLIMIADAGSIRAAAIRLGLAQSALSAQIRRLELHLGVVLLERGTAGTGLTAAGRELVGRGRVIDRQLREAEAAVSAIGSRPEQVVRLHHEFALAGLDEYLTSAGWPHELRRSVGPLEAGARAMGRKEIDLCQGLDNATQPARFPDDAVVVVVVDEPSWVVLPEGHALATASSVSLKDLRDERWLGPKQDDPLYAHLVASCHAAGFTPRIAVASRDSNVLSRLAAEGTYVSMTSPTSSPVPGTVGVPVVPEITLRHTLACRPGSLPEPLFRDVLVWFGHSYLRAAEKRNPRYASYIRAHADRFETLLDLVGGT</sequence>
<dbReference type="PANTHER" id="PTHR30346">
    <property type="entry name" value="TRANSCRIPTIONAL DUAL REGULATOR HCAR-RELATED"/>
    <property type="match status" value="1"/>
</dbReference>
<dbReference type="EMBL" id="FMCX01000002">
    <property type="protein sequence ID" value="SCF01586.1"/>
    <property type="molecule type" value="Genomic_DNA"/>
</dbReference>
<dbReference type="Pfam" id="PF03466">
    <property type="entry name" value="LysR_substrate"/>
    <property type="match status" value="1"/>
</dbReference>
<keyword evidence="7" id="KW-1185">Reference proteome</keyword>
<dbReference type="Proteomes" id="UP000199504">
    <property type="component" value="Unassembled WGS sequence"/>
</dbReference>
<reference evidence="7" key="1">
    <citation type="submission" date="2016-06" db="EMBL/GenBank/DDBJ databases">
        <authorList>
            <person name="Varghese N."/>
            <person name="Submissions Spin"/>
        </authorList>
    </citation>
    <scope>NUCLEOTIDE SEQUENCE [LARGE SCALE GENOMIC DNA]</scope>
    <source>
        <strain evidence="7">DSM 44830</strain>
    </source>
</reference>
<evidence type="ECO:0000256" key="3">
    <source>
        <dbReference type="ARBA" id="ARBA00023125"/>
    </source>
</evidence>
<evidence type="ECO:0000313" key="6">
    <source>
        <dbReference type="EMBL" id="SCF01586.1"/>
    </source>
</evidence>
<dbReference type="SUPFAM" id="SSF53850">
    <property type="entry name" value="Periplasmic binding protein-like II"/>
    <property type="match status" value="1"/>
</dbReference>
<comment type="similarity">
    <text evidence="1">Belongs to the LysR transcriptional regulatory family.</text>
</comment>
<dbReference type="STRING" id="262898.GA0070564_102611"/>
<proteinExistence type="inferred from homology"/>
<dbReference type="AlphaFoldDB" id="A0A1C4WZG5"/>
<dbReference type="Pfam" id="PF00126">
    <property type="entry name" value="HTH_1"/>
    <property type="match status" value="1"/>
</dbReference>
<evidence type="ECO:0000256" key="1">
    <source>
        <dbReference type="ARBA" id="ARBA00009437"/>
    </source>
</evidence>
<evidence type="ECO:0000313" key="7">
    <source>
        <dbReference type="Proteomes" id="UP000199504"/>
    </source>
</evidence>
<dbReference type="GO" id="GO:0003700">
    <property type="term" value="F:DNA-binding transcription factor activity"/>
    <property type="evidence" value="ECO:0007669"/>
    <property type="project" value="InterPro"/>
</dbReference>
<dbReference type="PANTHER" id="PTHR30346:SF30">
    <property type="entry name" value="SMALL NEUTRAL PROTEASE REGULATORY PROTEIN"/>
    <property type="match status" value="1"/>
</dbReference>
<dbReference type="GO" id="GO:0032993">
    <property type="term" value="C:protein-DNA complex"/>
    <property type="evidence" value="ECO:0007669"/>
    <property type="project" value="TreeGrafter"/>
</dbReference>
<evidence type="ECO:0000256" key="2">
    <source>
        <dbReference type="ARBA" id="ARBA00023015"/>
    </source>
</evidence>
<gene>
    <name evidence="6" type="ORF">GA0070564_102611</name>
</gene>